<protein>
    <recommendedName>
        <fullName evidence="1">RiboL-PSP-HEPN domain-containing protein</fullName>
    </recommendedName>
</protein>
<organism evidence="2 3">
    <name type="scientific">Pseudomonas putida</name>
    <name type="common">Arthrobacter siderocapsulatus</name>
    <dbReference type="NCBI Taxonomy" id="303"/>
    <lineage>
        <taxon>Bacteria</taxon>
        <taxon>Pseudomonadati</taxon>
        <taxon>Pseudomonadota</taxon>
        <taxon>Gammaproteobacteria</taxon>
        <taxon>Pseudomonadales</taxon>
        <taxon>Pseudomonadaceae</taxon>
        <taxon>Pseudomonas</taxon>
    </lineage>
</organism>
<comment type="caution">
    <text evidence="2">The sequence shown here is derived from an EMBL/GenBank/DDBJ whole genome shotgun (WGS) entry which is preliminary data.</text>
</comment>
<gene>
    <name evidence="2" type="ORF">BGP84_06505</name>
</gene>
<dbReference type="RefSeq" id="WP_103446264.1">
    <property type="nucleotide sequence ID" value="NZ_MINH01000019.1"/>
</dbReference>
<dbReference type="InterPro" id="IPR041519">
    <property type="entry name" value="HEPN_RiboL-PSP"/>
</dbReference>
<accession>A0A2S3X1G3</accession>
<name>A0A2S3X1G3_PSEPU</name>
<dbReference type="EMBL" id="MINH01000019">
    <property type="protein sequence ID" value="POG09397.1"/>
    <property type="molecule type" value="Genomic_DNA"/>
</dbReference>
<dbReference type="Proteomes" id="UP000237230">
    <property type="component" value="Unassembled WGS sequence"/>
</dbReference>
<evidence type="ECO:0000259" key="1">
    <source>
        <dbReference type="Pfam" id="PF18735"/>
    </source>
</evidence>
<reference evidence="2 3" key="2">
    <citation type="submission" date="2018-03" db="EMBL/GenBank/DDBJ databases">
        <title>Draft genome of Pseudomonas putida strain KH-21-114.</title>
        <authorList>
            <person name="Yoshizawa S."/>
            <person name="Khan N.H."/>
            <person name="Nishimura M."/>
            <person name="Chiura H.X."/>
            <person name="Ogura Y."/>
            <person name="Hayashi T."/>
            <person name="Kogure K."/>
        </authorList>
    </citation>
    <scope>NUCLEOTIDE SEQUENCE [LARGE SCALE GENOMIC DNA]</scope>
    <source>
        <strain evidence="2 3">KH-21-114</strain>
    </source>
</reference>
<feature type="domain" description="RiboL-PSP-HEPN" evidence="1">
    <location>
        <begin position="13"/>
        <end position="185"/>
    </location>
</feature>
<evidence type="ECO:0000313" key="2">
    <source>
        <dbReference type="EMBL" id="POG09397.1"/>
    </source>
</evidence>
<evidence type="ECO:0000313" key="3">
    <source>
        <dbReference type="Proteomes" id="UP000237230"/>
    </source>
</evidence>
<proteinExistence type="predicted"/>
<dbReference type="OrthoDB" id="291940at2"/>
<dbReference type="Pfam" id="PF18735">
    <property type="entry name" value="HEPN_RiboL-PSP"/>
    <property type="match status" value="1"/>
</dbReference>
<dbReference type="AlphaFoldDB" id="A0A2S3X1G3"/>
<reference evidence="2 3" key="1">
    <citation type="submission" date="2016-08" db="EMBL/GenBank/DDBJ databases">
        <authorList>
            <person name="Seilhamer J.J."/>
        </authorList>
    </citation>
    <scope>NUCLEOTIDE SEQUENCE [LARGE SCALE GENOMIC DNA]</scope>
    <source>
        <strain evidence="2 3">KH-21-114</strain>
    </source>
</reference>
<sequence>MAVIDEPDMEFVHNDTCRAALIIAVSALDSYMHWLIYDKLSDIRKGKDIPGSLRKVAVSFVDIAELADAVLADREKIRPWVKVKNTLQKKLLTETFQSFEQVGTAMSMAGITEGWKKVSAEIGETSPEIKKRLNHIVHRRNQIVHEGDVMRKSRPRNVLLNDIGMDQTIKDINWLNDLVKAIDQIR</sequence>